<gene>
    <name evidence="9" type="primary">LOC110215157</name>
</gene>
<dbReference type="PANTHER" id="PTHR14387">
    <property type="entry name" value="THADA/DEATH RECEPTOR INTERACTING PROTEIN"/>
    <property type="match status" value="1"/>
</dbReference>
<dbReference type="GO" id="GO:0030488">
    <property type="term" value="P:tRNA methylation"/>
    <property type="evidence" value="ECO:0007669"/>
    <property type="project" value="TreeGrafter"/>
</dbReference>
<feature type="compositionally biased region" description="Basic and acidic residues" evidence="4">
    <location>
        <begin position="1576"/>
        <end position="1589"/>
    </location>
</feature>
<dbReference type="InterPro" id="IPR056842">
    <property type="entry name" value="THADA-like_TPR_C"/>
</dbReference>
<evidence type="ECO:0000259" key="6">
    <source>
        <dbReference type="Pfam" id="PF25150"/>
    </source>
</evidence>
<protein>
    <submittedName>
        <fullName evidence="9">Thyroid adenoma-associated protein homolog isoform X1</fullName>
    </submittedName>
</protein>
<evidence type="ECO:0000259" key="7">
    <source>
        <dbReference type="Pfam" id="PF25151"/>
    </source>
</evidence>
<dbReference type="GeneID" id="110215157"/>
<feature type="region of interest" description="Disordered" evidence="4">
    <location>
        <begin position="1571"/>
        <end position="1595"/>
    </location>
</feature>
<feature type="domain" description="tRNA (32-2'-O)-methyltransferase regulator THADA-like C-terminal TPR repeats region" evidence="7">
    <location>
        <begin position="913"/>
        <end position="1065"/>
    </location>
</feature>
<proteinExistence type="inferred from homology"/>
<dbReference type="RefSeq" id="XP_020852050.1">
    <property type="nucleotide sequence ID" value="XM_020996391.1"/>
</dbReference>
<dbReference type="Pfam" id="PF10350">
    <property type="entry name" value="DUF2428"/>
    <property type="match status" value="1"/>
</dbReference>
<reference evidence="9" key="1">
    <citation type="submission" date="2025-08" db="UniProtKB">
        <authorList>
            <consortium name="RefSeq"/>
        </authorList>
    </citation>
    <scope>IDENTIFICATION</scope>
    <source>
        <tissue evidence="9">Spleen</tissue>
    </source>
</reference>
<feature type="domain" description="DUF2428" evidence="5">
    <location>
        <begin position="636"/>
        <end position="911"/>
    </location>
</feature>
<dbReference type="InterPro" id="IPR056843">
    <property type="entry name" value="THADA-like_TPR"/>
</dbReference>
<accession>A0A6P5L1A3</accession>
<evidence type="ECO:0000256" key="2">
    <source>
        <dbReference type="ARBA" id="ARBA00022694"/>
    </source>
</evidence>
<organism evidence="8 9">
    <name type="scientific">Phascolarctos cinereus</name>
    <name type="common">Koala</name>
    <dbReference type="NCBI Taxonomy" id="38626"/>
    <lineage>
        <taxon>Eukaryota</taxon>
        <taxon>Metazoa</taxon>
        <taxon>Chordata</taxon>
        <taxon>Craniata</taxon>
        <taxon>Vertebrata</taxon>
        <taxon>Euteleostomi</taxon>
        <taxon>Mammalia</taxon>
        <taxon>Metatheria</taxon>
        <taxon>Diprotodontia</taxon>
        <taxon>Phascolarctidae</taxon>
        <taxon>Phascolarctos</taxon>
    </lineage>
</organism>
<sequence>MNADGLECLVLSQGLLTACRREVLTFRPPGGKACLLLGDLMPPIGLGWSEKNMDYRASLLQAFFLWLRRVRESAPGIWTGRLLSGASLGAQQLTQFIWTNIKNPLEGLSEATLRSFSLFLELYGKECEHLGDEAVRPLYDEFLERVWALPWPTKARYPALCALLPFLGSERVLAVLPELPKHLLLCLSTNPLSPAATDTYRCFLQAQRREWAIAEAGASEGALAEQWAQHWLPSVAEALQSPVVALQARAASSLLPHTLRLFPASAGLLEKAFAGPGLACLRGWAALQKTRKELGQGPPAASQNPARLAACLACEDEAVRLAGASLLCGGPGSAQAPGPKELAIFQDFLWLNLSGSSASFRQLLQAAVSRLLGRLRDSALAALRSQGTAGSGPPPEPLLLTGDFVEWLLQLSVSQLGPASGFQRRRTALLLLTALLATCTDSWSPERKKGQPPPSMAALLTWARRSGLWDFTSRATLLALLSCLQDGTSEIREPAASLLLLYFPPALPIDLAGALLERACQALSSFRGQEVEAGALMMQTLLQKVDSDTLQNIVPRPKEEGPALGCPSLILISYLLRLLQERLTVAQRDLLQAACVQPLHGPLCALRRCLLEAPCTGRSMWQASTQGSWQELLLATVKTLSEVASFLLAVLHGSGEDLQPAAAAPSLADMGLAINTAVWQGRAGGLRSEEEEEEEGEPPLLLSEEQGCILTCCWISAKEIGLLLGGLAEKVLLLAPPAAGPKLPLLPVEGLQTTVATLQGLLLRCRHWGTLEGCAAGLTTVCRALLSQPDPELQELPQKLLSQGLELLSGPRNSSVTRRAAGFPLFIQCVVAGEPPTGARPLLTCCVSTLLELAKRPLPQVWDQTLDLPQVSALHVLQALVRGAGLGAPMLEWAGPLLELCLEALGPPCWAMRNAGTQLFGALMGRLLGQSLSREDSSSHKGLSPEAFFTLYPPLEAVLLAPLLAPLGSPRDSHLRPALQAVLTLLAKLQPGTEPLSSRMARFRERLLHLSASPVYATRTAAAQALVPFVPLAELEDVLLLLLRGLAEPGPHNMLHGRLLQAQALLAQDGARRASQGLQAVVRQAEAALWLLTPAQRCPLIRSAYLRLLSLLTSSCSTDFLRQVEATVAQELGPSGPDPQVGASVLRQESARFLCREVGRLADPSRTQALGSLLRGPHPEVHQAVLAWVLEEGGCCEPVASVLRALLLETLWPVLQEGGSPEGLKLHLEALVHLHEDPSACSDQLSPAPPPACLDRLLALVEMASASPTLLGRALCALSLLLALGPEDLPALGRWSLALECWSEPRSGEDLRLAAAQSLRLAGVRVVVRACAGPGPTLAVLALRLLNAGIFLLQDEDRAVRLEASMFASLLAQQTGAQPWEAVTTLQANQGLLILLQVIGTHFGACEDTWPLLILHLPQCDLEGLLEEVGASRPPSLYEEDGANFFAEPAVFAQVLLPFLLQLLDGAEDGAPLRAQAQQWAVARAPLVLRSLQHCCLWWSQDDAGALFLKALGCPKVHTALAVLLVEAELLVRVLEAPQASGAMVPGAGCSSQELRQAWGRARALLTRHGMAPQLKDSRRPGPDKRPRTLLDGTG</sequence>
<dbReference type="InterPro" id="IPR051954">
    <property type="entry name" value="tRNA_methyltransferase_THADA"/>
</dbReference>
<evidence type="ECO:0000313" key="8">
    <source>
        <dbReference type="Proteomes" id="UP000515140"/>
    </source>
</evidence>
<dbReference type="KEGG" id="pcw:110215157"/>
<keyword evidence="2" id="KW-0819">tRNA processing</keyword>
<name>A0A6P5L1A3_PHACI</name>
<evidence type="ECO:0000259" key="5">
    <source>
        <dbReference type="Pfam" id="PF10350"/>
    </source>
</evidence>
<comment type="function">
    <text evidence="3">Together with methyltransferase FTSJ1, methylates the 2'-O-ribose of nucleotides at position 32 of the anticodon loop of substrate tRNAs.</text>
</comment>
<feature type="domain" description="tRNA (32-2'-O)-methyltransferase regulator THADA-like TPR repeats region" evidence="6">
    <location>
        <begin position="227"/>
        <end position="446"/>
    </location>
</feature>
<dbReference type="SUPFAM" id="SSF48371">
    <property type="entry name" value="ARM repeat"/>
    <property type="match status" value="1"/>
</dbReference>
<evidence type="ECO:0000256" key="4">
    <source>
        <dbReference type="SAM" id="MobiDB-lite"/>
    </source>
</evidence>
<evidence type="ECO:0000256" key="3">
    <source>
        <dbReference type="ARBA" id="ARBA00035625"/>
    </source>
</evidence>
<comment type="similarity">
    <text evidence="1">Belongs to the THADA family.</text>
</comment>
<dbReference type="PANTHER" id="PTHR14387:SF0">
    <property type="entry name" value="DUF2428 DOMAIN-CONTAINING PROTEIN"/>
    <property type="match status" value="1"/>
</dbReference>
<dbReference type="Pfam" id="PF25150">
    <property type="entry name" value="TPR_Trm732"/>
    <property type="match status" value="1"/>
</dbReference>
<dbReference type="Pfam" id="PF25151">
    <property type="entry name" value="TPR_Trm732_C"/>
    <property type="match status" value="1"/>
</dbReference>
<evidence type="ECO:0000256" key="1">
    <source>
        <dbReference type="ARBA" id="ARBA00010409"/>
    </source>
</evidence>
<keyword evidence="8" id="KW-1185">Reference proteome</keyword>
<dbReference type="InterPro" id="IPR019442">
    <property type="entry name" value="THADA/TRM732_DUF2428"/>
</dbReference>
<dbReference type="GO" id="GO:0005829">
    <property type="term" value="C:cytosol"/>
    <property type="evidence" value="ECO:0007669"/>
    <property type="project" value="TreeGrafter"/>
</dbReference>
<dbReference type="Proteomes" id="UP000515140">
    <property type="component" value="Unplaced"/>
</dbReference>
<dbReference type="InParanoid" id="A0A6P5L1A3"/>
<evidence type="ECO:0000313" key="9">
    <source>
        <dbReference type="RefSeq" id="XP_020852050.1"/>
    </source>
</evidence>
<dbReference type="InterPro" id="IPR016024">
    <property type="entry name" value="ARM-type_fold"/>
</dbReference>